<dbReference type="AlphaFoldDB" id="A0AAE1XRT5"/>
<sequence>MEGDILKMGSILSLTEEEKEGVVIPHSVRQKGDFESMLEGWLFHIDLYILKRLKGTLLRLVRQAWGIVMRKYRFIVLSIADISGEEVVTSLTEIAEVLSRWAQ</sequence>
<reference evidence="1" key="1">
    <citation type="submission" date="2020-06" db="EMBL/GenBank/DDBJ databases">
        <authorList>
            <person name="Li T."/>
            <person name="Hu X."/>
            <person name="Zhang T."/>
            <person name="Song X."/>
            <person name="Zhang H."/>
            <person name="Dai N."/>
            <person name="Sheng W."/>
            <person name="Hou X."/>
            <person name="Wei L."/>
        </authorList>
    </citation>
    <scope>NUCLEOTIDE SEQUENCE</scope>
    <source>
        <strain evidence="1">3651</strain>
        <tissue evidence="1">Leaf</tissue>
    </source>
</reference>
<protein>
    <submittedName>
        <fullName evidence="1">Uncharacterized protein</fullName>
    </submittedName>
</protein>
<evidence type="ECO:0000313" key="2">
    <source>
        <dbReference type="Proteomes" id="UP001293254"/>
    </source>
</evidence>
<proteinExistence type="predicted"/>
<name>A0AAE1XRT5_9LAMI</name>
<keyword evidence="2" id="KW-1185">Reference proteome</keyword>
<comment type="caution">
    <text evidence="1">The sequence shown here is derived from an EMBL/GenBank/DDBJ whole genome shotgun (WGS) entry which is preliminary data.</text>
</comment>
<organism evidence="1 2">
    <name type="scientific">Sesamum alatum</name>
    <dbReference type="NCBI Taxonomy" id="300844"/>
    <lineage>
        <taxon>Eukaryota</taxon>
        <taxon>Viridiplantae</taxon>
        <taxon>Streptophyta</taxon>
        <taxon>Embryophyta</taxon>
        <taxon>Tracheophyta</taxon>
        <taxon>Spermatophyta</taxon>
        <taxon>Magnoliopsida</taxon>
        <taxon>eudicotyledons</taxon>
        <taxon>Gunneridae</taxon>
        <taxon>Pentapetalae</taxon>
        <taxon>asterids</taxon>
        <taxon>lamiids</taxon>
        <taxon>Lamiales</taxon>
        <taxon>Pedaliaceae</taxon>
        <taxon>Sesamum</taxon>
    </lineage>
</organism>
<evidence type="ECO:0000313" key="1">
    <source>
        <dbReference type="EMBL" id="KAK4416888.1"/>
    </source>
</evidence>
<reference evidence="1" key="2">
    <citation type="journal article" date="2024" name="Plant">
        <title>Genomic evolution and insights into agronomic trait innovations of Sesamum species.</title>
        <authorList>
            <person name="Miao H."/>
            <person name="Wang L."/>
            <person name="Qu L."/>
            <person name="Liu H."/>
            <person name="Sun Y."/>
            <person name="Le M."/>
            <person name="Wang Q."/>
            <person name="Wei S."/>
            <person name="Zheng Y."/>
            <person name="Lin W."/>
            <person name="Duan Y."/>
            <person name="Cao H."/>
            <person name="Xiong S."/>
            <person name="Wang X."/>
            <person name="Wei L."/>
            <person name="Li C."/>
            <person name="Ma Q."/>
            <person name="Ju M."/>
            <person name="Zhao R."/>
            <person name="Li G."/>
            <person name="Mu C."/>
            <person name="Tian Q."/>
            <person name="Mei H."/>
            <person name="Zhang T."/>
            <person name="Gao T."/>
            <person name="Zhang H."/>
        </authorList>
    </citation>
    <scope>NUCLEOTIDE SEQUENCE</scope>
    <source>
        <strain evidence="1">3651</strain>
    </source>
</reference>
<dbReference type="EMBL" id="JACGWO010000010">
    <property type="protein sequence ID" value="KAK4416888.1"/>
    <property type="molecule type" value="Genomic_DNA"/>
</dbReference>
<accession>A0AAE1XRT5</accession>
<dbReference type="Proteomes" id="UP001293254">
    <property type="component" value="Unassembled WGS sequence"/>
</dbReference>
<gene>
    <name evidence="1" type="ORF">Salat_2514300</name>
</gene>